<comment type="caution">
    <text evidence="2">The sequence shown here is derived from an EMBL/GenBank/DDBJ whole genome shotgun (WGS) entry which is preliminary data.</text>
</comment>
<organism evidence="2 3">
    <name type="scientific">Variovorax ginsengisoli</name>
    <dbReference type="NCBI Taxonomy" id="363844"/>
    <lineage>
        <taxon>Bacteria</taxon>
        <taxon>Pseudomonadati</taxon>
        <taxon>Pseudomonadota</taxon>
        <taxon>Betaproteobacteria</taxon>
        <taxon>Burkholderiales</taxon>
        <taxon>Comamonadaceae</taxon>
        <taxon>Variovorax</taxon>
    </lineage>
</organism>
<evidence type="ECO:0000313" key="2">
    <source>
        <dbReference type="EMBL" id="MDO1535456.1"/>
    </source>
</evidence>
<dbReference type="Pfam" id="PF01425">
    <property type="entry name" value="Amidase"/>
    <property type="match status" value="1"/>
</dbReference>
<dbReference type="PANTHER" id="PTHR43372">
    <property type="entry name" value="FATTY-ACID AMIDE HYDROLASE"/>
    <property type="match status" value="1"/>
</dbReference>
<dbReference type="InterPro" id="IPR020556">
    <property type="entry name" value="Amidase_CS"/>
</dbReference>
<dbReference type="NCBIfam" id="NF005687">
    <property type="entry name" value="PRK07487.1"/>
    <property type="match status" value="1"/>
</dbReference>
<dbReference type="PANTHER" id="PTHR43372:SF4">
    <property type="entry name" value="FATTY-ACID AMIDE HYDROLASE 2"/>
    <property type="match status" value="1"/>
</dbReference>
<dbReference type="InterPro" id="IPR052739">
    <property type="entry name" value="FAAH2"/>
</dbReference>
<dbReference type="Proteomes" id="UP001169027">
    <property type="component" value="Unassembled WGS sequence"/>
</dbReference>
<sequence>MERGMMSVRPVASLPPELWKWDATDLAAHIKRRTISSLEVMVAFHTRIDEVNPRLNAIVQADRDAEISAALRADAELTSSVAPVGPLHGVPITIKLNADVEGQATTNGVPAYKVRVAEHDSLVVANLRRAGAIIAGRTNVPPFSHRWFTENPIHGRTLNPWSDDITSGGSSGGAAVAVASGMGAVAHGTDIAGSIRYPAYVNGVLGLRPTPGRVPALNGTVPARFAGLQLFSAQGPLARTSRDLELTLRAMAVDGQADPIWINTPLDYPDDNAACPVGLIDEIEGVALPSKIRSALDIAARALEAAGYKVDPVKVPSMRDALELWLSIVITENRLGMMADVDAMDDHVSSTSIHAMASCAPNPDLRTYVTALAKRDALRRKWQALFVRHPLLLMPTSCRLPMKWDDDLGGEEVIRKLLDDQSPLISVAALSLGGLNVPVGQDDGLPLGVQIVGAPFREILMLRAAAAIEQSAPTRRVYD</sequence>
<protein>
    <submittedName>
        <fullName evidence="2">Amidase</fullName>
    </submittedName>
</protein>
<dbReference type="PROSITE" id="PS00571">
    <property type="entry name" value="AMIDASES"/>
    <property type="match status" value="1"/>
</dbReference>
<proteinExistence type="predicted"/>
<evidence type="ECO:0000313" key="3">
    <source>
        <dbReference type="Proteomes" id="UP001169027"/>
    </source>
</evidence>
<dbReference type="InterPro" id="IPR036928">
    <property type="entry name" value="AS_sf"/>
</dbReference>
<reference evidence="2" key="1">
    <citation type="submission" date="2023-06" db="EMBL/GenBank/DDBJ databases">
        <authorList>
            <person name="Jiang Y."/>
            <person name="Liu Q."/>
        </authorList>
    </citation>
    <scope>NUCLEOTIDE SEQUENCE</scope>
    <source>
        <strain evidence="2">CGMCC 1.12090</strain>
    </source>
</reference>
<dbReference type="InterPro" id="IPR023631">
    <property type="entry name" value="Amidase_dom"/>
</dbReference>
<dbReference type="EMBL" id="JAUKVY010000020">
    <property type="protein sequence ID" value="MDO1535456.1"/>
    <property type="molecule type" value="Genomic_DNA"/>
</dbReference>
<feature type="domain" description="Amidase" evidence="1">
    <location>
        <begin position="39"/>
        <end position="460"/>
    </location>
</feature>
<evidence type="ECO:0000259" key="1">
    <source>
        <dbReference type="Pfam" id="PF01425"/>
    </source>
</evidence>
<dbReference type="RefSeq" id="WP_301813142.1">
    <property type="nucleotide sequence ID" value="NZ_JAUJZH010000020.1"/>
</dbReference>
<accession>A0ABT8S978</accession>
<name>A0ABT8S978_9BURK</name>
<gene>
    <name evidence="2" type="ORF">Q2T77_24530</name>
</gene>
<dbReference type="SUPFAM" id="SSF75304">
    <property type="entry name" value="Amidase signature (AS) enzymes"/>
    <property type="match status" value="1"/>
</dbReference>
<dbReference type="Gene3D" id="3.90.1300.10">
    <property type="entry name" value="Amidase signature (AS) domain"/>
    <property type="match status" value="1"/>
</dbReference>
<keyword evidence="3" id="KW-1185">Reference proteome</keyword>